<proteinExistence type="predicted"/>
<organism evidence="4 5">
    <name type="scientific">Chionoecetes opilio</name>
    <name type="common">Atlantic snow crab</name>
    <name type="synonym">Cancer opilio</name>
    <dbReference type="NCBI Taxonomy" id="41210"/>
    <lineage>
        <taxon>Eukaryota</taxon>
        <taxon>Metazoa</taxon>
        <taxon>Ecdysozoa</taxon>
        <taxon>Arthropoda</taxon>
        <taxon>Crustacea</taxon>
        <taxon>Multicrustacea</taxon>
        <taxon>Malacostraca</taxon>
        <taxon>Eumalacostraca</taxon>
        <taxon>Eucarida</taxon>
        <taxon>Decapoda</taxon>
        <taxon>Pleocyemata</taxon>
        <taxon>Brachyura</taxon>
        <taxon>Eubrachyura</taxon>
        <taxon>Majoidea</taxon>
        <taxon>Majidae</taxon>
        <taxon>Chionoecetes</taxon>
    </lineage>
</organism>
<dbReference type="PANTHER" id="PTHR11999">
    <property type="entry name" value="GROUP II PYRIDOXAL-5-PHOSPHATE DECARBOXYLASE"/>
    <property type="match status" value="1"/>
</dbReference>
<evidence type="ECO:0000256" key="1">
    <source>
        <dbReference type="ARBA" id="ARBA00011738"/>
    </source>
</evidence>
<comment type="subunit">
    <text evidence="1">Homodimer.</text>
</comment>
<dbReference type="GO" id="GO:0004058">
    <property type="term" value="F:aromatic-L-amino-acid decarboxylase activity"/>
    <property type="evidence" value="ECO:0007669"/>
    <property type="project" value="TreeGrafter"/>
</dbReference>
<dbReference type="Gene3D" id="3.90.1150.10">
    <property type="entry name" value="Aspartate Aminotransferase, domain 1"/>
    <property type="match status" value="1"/>
</dbReference>
<dbReference type="GO" id="GO:0006584">
    <property type="term" value="P:catecholamine metabolic process"/>
    <property type="evidence" value="ECO:0007669"/>
    <property type="project" value="TreeGrafter"/>
</dbReference>
<dbReference type="InterPro" id="IPR010977">
    <property type="entry name" value="Aromatic_deC"/>
</dbReference>
<reference evidence="4" key="1">
    <citation type="submission" date="2020-07" db="EMBL/GenBank/DDBJ databases">
        <title>The High-quality genome of the commercially important snow crab, Chionoecetes opilio.</title>
        <authorList>
            <person name="Jeong J.-H."/>
            <person name="Ryu S."/>
        </authorList>
    </citation>
    <scope>NUCLEOTIDE SEQUENCE</scope>
    <source>
        <strain evidence="4">MADBK_172401_WGS</strain>
        <tissue evidence="4">Digestive gland</tissue>
    </source>
</reference>
<keyword evidence="5" id="KW-1185">Reference proteome</keyword>
<dbReference type="AlphaFoldDB" id="A0A8J4Y643"/>
<dbReference type="InterPro" id="IPR015424">
    <property type="entry name" value="PyrdxlP-dep_Trfase"/>
</dbReference>
<evidence type="ECO:0000256" key="2">
    <source>
        <dbReference type="ARBA" id="ARBA00022793"/>
    </source>
</evidence>
<keyword evidence="2" id="KW-0456">Lyase</keyword>
<evidence type="ECO:0000256" key="3">
    <source>
        <dbReference type="SAM" id="MobiDB-lite"/>
    </source>
</evidence>
<protein>
    <submittedName>
        <fullName evidence="4">Aromatic-L-amino-acid decarboxylase</fullName>
    </submittedName>
</protein>
<dbReference type="GO" id="GO:0042427">
    <property type="term" value="P:serotonin biosynthetic process"/>
    <property type="evidence" value="ECO:0007669"/>
    <property type="project" value="TreeGrafter"/>
</dbReference>
<keyword evidence="2" id="KW-0210">Decarboxylase</keyword>
<evidence type="ECO:0000313" key="4">
    <source>
        <dbReference type="EMBL" id="KAG0718244.1"/>
    </source>
</evidence>
<dbReference type="GO" id="GO:0005737">
    <property type="term" value="C:cytoplasm"/>
    <property type="evidence" value="ECO:0007669"/>
    <property type="project" value="TreeGrafter"/>
</dbReference>
<dbReference type="SUPFAM" id="SSF53383">
    <property type="entry name" value="PLP-dependent transferases"/>
    <property type="match status" value="1"/>
</dbReference>
<sequence>MEGVRGVLRHHQKGWQGSKQLLHNPATPRRGRLAMLSRCPSVSCAVLSPIRAGSMAPRGQICQHNTMMGERFKDSRHVVETFNVDAVLYLKPDFQGKLPDYRVCLAKRFEGCVKTDPRFQVVSPVTLGLVTLCLKDKGNEANEALLKRINDGGIIHMIPAKINDLYFLRTQNWEELKASLRLMLPWIYDNSKYGRWMVEYWLELSNLPEERTAYMRDGLFSQSITDNPNLRFLQSGVLASTALVDDFESAHHDGEDVFRIFCNDRMLSDNIPFYSTVHRNSRRNFSNPPPVIGDNTDKVIKSEAMENKAMASIIALAEAHDHKFNLINVMEYRVTDECLPIYNVNGTMRKTQKSKEVDKLYMETLDSKEYIHQSLGAYAGGRVASPTLRRHSGGHHARAPMQAPFPYQAALDKKHQLAPATSLVGAPLASSTPDCLLQIQPDGKDRFQGSVPHVHIAEVGADGLCRFAVCSLQTEEKDVDLAWREVVTQTEALLH</sequence>
<accession>A0A8J4Y643</accession>
<dbReference type="PANTHER" id="PTHR11999:SF167">
    <property type="entry name" value="AROMATIC-L-AMINO-ACID DECARBOXYLASE"/>
    <property type="match status" value="1"/>
</dbReference>
<evidence type="ECO:0000313" key="5">
    <source>
        <dbReference type="Proteomes" id="UP000770661"/>
    </source>
</evidence>
<dbReference type="OrthoDB" id="8361115at2759"/>
<dbReference type="Proteomes" id="UP000770661">
    <property type="component" value="Unassembled WGS sequence"/>
</dbReference>
<name>A0A8J4Y643_CHIOP</name>
<feature type="region of interest" description="Disordered" evidence="3">
    <location>
        <begin position="1"/>
        <end position="25"/>
    </location>
</feature>
<dbReference type="EMBL" id="JACEEZ010016351">
    <property type="protein sequence ID" value="KAG0718244.1"/>
    <property type="molecule type" value="Genomic_DNA"/>
</dbReference>
<comment type="caution">
    <text evidence="4">The sequence shown here is derived from an EMBL/GenBank/DDBJ whole genome shotgun (WGS) entry which is preliminary data.</text>
</comment>
<dbReference type="InterPro" id="IPR015422">
    <property type="entry name" value="PyrdxlP-dep_Trfase_small"/>
</dbReference>
<gene>
    <name evidence="4" type="primary">Ddc_3</name>
    <name evidence="4" type="ORF">GWK47_052811</name>
</gene>